<dbReference type="GO" id="GO:0016491">
    <property type="term" value="F:oxidoreductase activity"/>
    <property type="evidence" value="ECO:0007669"/>
    <property type="project" value="UniProtKB-KW"/>
</dbReference>
<organism evidence="24 25">
    <name type="scientific">Massilia horti</name>
    <dbReference type="NCBI Taxonomy" id="2562153"/>
    <lineage>
        <taxon>Bacteria</taxon>
        <taxon>Pseudomonadati</taxon>
        <taxon>Pseudomonadota</taxon>
        <taxon>Betaproteobacteria</taxon>
        <taxon>Burkholderiales</taxon>
        <taxon>Oxalobacteraceae</taxon>
        <taxon>Telluria group</taxon>
        <taxon>Massilia</taxon>
    </lineage>
</organism>
<dbReference type="GO" id="GO:0005507">
    <property type="term" value="F:copper ion binding"/>
    <property type="evidence" value="ECO:0007669"/>
    <property type="project" value="InterPro"/>
</dbReference>
<keyword evidence="13 19" id="KW-0408">Iron</keyword>
<protein>
    <recommendedName>
        <fullName evidence="4">cytochrome-c oxidase</fullName>
        <ecNumber evidence="4">7.1.1.9</ecNumber>
    </recommendedName>
    <alternativeName>
        <fullName evidence="17">Cytochrome aa3 subunit 2</fullName>
    </alternativeName>
</protein>
<dbReference type="NCBIfam" id="TIGR02866">
    <property type="entry name" value="CoxB"/>
    <property type="match status" value="1"/>
</dbReference>
<evidence type="ECO:0000256" key="1">
    <source>
        <dbReference type="ARBA" id="ARBA00004141"/>
    </source>
</evidence>
<evidence type="ECO:0000256" key="2">
    <source>
        <dbReference type="ARBA" id="ARBA00004418"/>
    </source>
</evidence>
<dbReference type="GO" id="GO:0016020">
    <property type="term" value="C:membrane"/>
    <property type="evidence" value="ECO:0007669"/>
    <property type="project" value="UniProtKB-SubCell"/>
</dbReference>
<feature type="transmembrane region" description="Helical" evidence="20">
    <location>
        <begin position="94"/>
        <end position="118"/>
    </location>
</feature>
<dbReference type="GO" id="GO:0042773">
    <property type="term" value="P:ATP synthesis coupled electron transport"/>
    <property type="evidence" value="ECO:0007669"/>
    <property type="project" value="TreeGrafter"/>
</dbReference>
<evidence type="ECO:0000256" key="18">
    <source>
        <dbReference type="ARBA" id="ARBA00047816"/>
    </source>
</evidence>
<evidence type="ECO:0000256" key="14">
    <source>
        <dbReference type="ARBA" id="ARBA00023008"/>
    </source>
</evidence>
<evidence type="ECO:0000313" key="25">
    <source>
        <dbReference type="Proteomes" id="UP000297258"/>
    </source>
</evidence>
<evidence type="ECO:0000256" key="21">
    <source>
        <dbReference type="SAM" id="SignalP"/>
    </source>
</evidence>
<keyword evidence="21" id="KW-0732">Signal</keyword>
<evidence type="ECO:0000256" key="8">
    <source>
        <dbReference type="ARBA" id="ARBA00022692"/>
    </source>
</evidence>
<feature type="domain" description="Cytochrome oxidase subunit II copper A binding" evidence="22">
    <location>
        <begin position="129"/>
        <end position="245"/>
    </location>
</feature>
<evidence type="ECO:0000256" key="19">
    <source>
        <dbReference type="PROSITE-ProRule" id="PRU00433"/>
    </source>
</evidence>
<keyword evidence="10" id="KW-1278">Translocase</keyword>
<dbReference type="InterPro" id="IPR034236">
    <property type="entry name" value="CuRO_CcO_Caa3_II"/>
</dbReference>
<evidence type="ECO:0000256" key="15">
    <source>
        <dbReference type="ARBA" id="ARBA00023136"/>
    </source>
</evidence>
<keyword evidence="6 19" id="KW-0349">Heme</keyword>
<dbReference type="InterPro" id="IPR014222">
    <property type="entry name" value="Cyt_c_oxidase_su2"/>
</dbReference>
<dbReference type="EC" id="7.1.1.9" evidence="4"/>
<evidence type="ECO:0000259" key="22">
    <source>
        <dbReference type="PROSITE" id="PS50857"/>
    </source>
</evidence>
<accession>A0A4Y9T0Y8</accession>
<feature type="chain" id="PRO_5021305520" description="cytochrome-c oxidase" evidence="21">
    <location>
        <begin position="29"/>
        <end position="346"/>
    </location>
</feature>
<dbReference type="InterPro" id="IPR045187">
    <property type="entry name" value="CcO_II"/>
</dbReference>
<keyword evidence="11" id="KW-0249">Electron transport</keyword>
<keyword evidence="12 20" id="KW-1133">Transmembrane helix</keyword>
<keyword evidence="9 19" id="KW-0479">Metal-binding</keyword>
<feature type="transmembrane region" description="Helical" evidence="20">
    <location>
        <begin position="52"/>
        <end position="73"/>
    </location>
</feature>
<dbReference type="GO" id="GO:0004129">
    <property type="term" value="F:cytochrome-c oxidase activity"/>
    <property type="evidence" value="ECO:0007669"/>
    <property type="project" value="UniProtKB-EC"/>
</dbReference>
<keyword evidence="15 20" id="KW-0472">Membrane</keyword>
<dbReference type="Gene3D" id="1.10.287.90">
    <property type="match status" value="1"/>
</dbReference>
<dbReference type="SUPFAM" id="SSF49503">
    <property type="entry name" value="Cupredoxins"/>
    <property type="match status" value="1"/>
</dbReference>
<evidence type="ECO:0000256" key="9">
    <source>
        <dbReference type="ARBA" id="ARBA00022723"/>
    </source>
</evidence>
<evidence type="ECO:0000256" key="20">
    <source>
        <dbReference type="SAM" id="Phobius"/>
    </source>
</evidence>
<proteinExistence type="inferred from homology"/>
<comment type="subcellular location">
    <subcellularLocation>
        <location evidence="1">Membrane</location>
        <topology evidence="1">Multi-pass membrane protein</topology>
    </subcellularLocation>
    <subcellularLocation>
        <location evidence="2">Periplasm</location>
    </subcellularLocation>
</comment>
<evidence type="ECO:0000256" key="6">
    <source>
        <dbReference type="ARBA" id="ARBA00022617"/>
    </source>
</evidence>
<dbReference type="GO" id="GO:0020037">
    <property type="term" value="F:heme binding"/>
    <property type="evidence" value="ECO:0007669"/>
    <property type="project" value="InterPro"/>
</dbReference>
<keyword evidence="7" id="KW-0679">Respiratory chain</keyword>
<dbReference type="GO" id="GO:0042597">
    <property type="term" value="C:periplasmic space"/>
    <property type="evidence" value="ECO:0007669"/>
    <property type="project" value="UniProtKB-SubCell"/>
</dbReference>
<evidence type="ECO:0000256" key="13">
    <source>
        <dbReference type="ARBA" id="ARBA00023004"/>
    </source>
</evidence>
<dbReference type="InterPro" id="IPR002429">
    <property type="entry name" value="CcO_II-like_C"/>
</dbReference>
<reference evidence="24 25" key="1">
    <citation type="submission" date="2019-03" db="EMBL/GenBank/DDBJ databases">
        <title>Draft genome of Massilia hortus sp. nov., a novel bacterial species of the Oxalobacteraceae family.</title>
        <authorList>
            <person name="Peta V."/>
            <person name="Raths R."/>
            <person name="Bucking H."/>
        </authorList>
    </citation>
    <scope>NUCLEOTIDE SEQUENCE [LARGE SCALE GENOMIC DNA]</scope>
    <source>
        <strain evidence="24 25">ONC3</strain>
    </source>
</reference>
<evidence type="ECO:0000256" key="5">
    <source>
        <dbReference type="ARBA" id="ARBA00022448"/>
    </source>
</evidence>
<keyword evidence="5" id="KW-0813">Transport</keyword>
<sequence>MQKTQPYVSRWTLAFCGALFAALLPAHAQAPMSYLQTAGPAADPVTHLHWGMLAISLAVVVIISILVLWATFYRRPPAQSRPDGRPPLETARDGLSWITIGVGISTAVLLGAAAWTMITLSTVAAPAAGGALHINVIAHQWWWEASYPGNRQSEPVIVANEIHIPVGQPVLLELASDDVIHSFWIPKLAGKTDMVPGQTNHAWLQANQAGDYRGQCGEYCGAQHAQMALHVIAEPPDAFAAWLRRQRQPSAAPADMQALHGQQIFLARCGMCHTVNGSDAHGRTGPDLTHLVARHTIAAGVLPNTPGERARWVANPQDLKPGVRMPVVELNREDRQALMAYLETLK</sequence>
<dbReference type="Pfam" id="PF00116">
    <property type="entry name" value="COX2"/>
    <property type="match status" value="1"/>
</dbReference>
<feature type="domain" description="Cytochrome c" evidence="23">
    <location>
        <begin position="256"/>
        <end position="346"/>
    </location>
</feature>
<dbReference type="PROSITE" id="PS50857">
    <property type="entry name" value="COX2_CUA"/>
    <property type="match status" value="1"/>
</dbReference>
<evidence type="ECO:0000256" key="10">
    <source>
        <dbReference type="ARBA" id="ARBA00022967"/>
    </source>
</evidence>
<dbReference type="InterPro" id="IPR036909">
    <property type="entry name" value="Cyt_c-like_dom_sf"/>
</dbReference>
<keyword evidence="25" id="KW-1185">Reference proteome</keyword>
<gene>
    <name evidence="24" type="primary">coxB</name>
    <name evidence="24" type="ORF">E4O92_08385</name>
</gene>
<evidence type="ECO:0000256" key="4">
    <source>
        <dbReference type="ARBA" id="ARBA00012949"/>
    </source>
</evidence>
<dbReference type="SUPFAM" id="SSF46626">
    <property type="entry name" value="Cytochrome c"/>
    <property type="match status" value="1"/>
</dbReference>
<dbReference type="InterPro" id="IPR008972">
    <property type="entry name" value="Cupredoxin"/>
</dbReference>
<evidence type="ECO:0000256" key="17">
    <source>
        <dbReference type="ARBA" id="ARBA00031399"/>
    </source>
</evidence>
<comment type="caution">
    <text evidence="24">The sequence shown here is derived from an EMBL/GenBank/DDBJ whole genome shotgun (WGS) entry which is preliminary data.</text>
</comment>
<comment type="function">
    <text evidence="16">Subunits I and II form the functional core of the enzyme complex. Electrons originating in cytochrome c are transferred via heme a and Cu(A) to the binuclear center formed by heme a3 and Cu(B).</text>
</comment>
<dbReference type="EMBL" id="SPUM01000047">
    <property type="protein sequence ID" value="TFW32932.1"/>
    <property type="molecule type" value="Genomic_DNA"/>
</dbReference>
<feature type="signal peptide" evidence="21">
    <location>
        <begin position="1"/>
        <end position="28"/>
    </location>
</feature>
<dbReference type="CDD" id="cd04213">
    <property type="entry name" value="CuRO_CcO_Caa3_II"/>
    <property type="match status" value="1"/>
</dbReference>
<keyword evidence="8 20" id="KW-0812">Transmembrane</keyword>
<dbReference type="PANTHER" id="PTHR22888">
    <property type="entry name" value="CYTOCHROME C OXIDASE, SUBUNIT II"/>
    <property type="match status" value="1"/>
</dbReference>
<keyword evidence="14" id="KW-0186">Copper</keyword>
<evidence type="ECO:0000256" key="16">
    <source>
        <dbReference type="ARBA" id="ARBA00024688"/>
    </source>
</evidence>
<dbReference type="PROSITE" id="PS00078">
    <property type="entry name" value="COX2"/>
    <property type="match status" value="1"/>
</dbReference>
<comment type="catalytic activity">
    <reaction evidence="18">
        <text>4 Fe(II)-[cytochrome c] + O2 + 8 H(+)(in) = 4 Fe(III)-[cytochrome c] + 2 H2O + 4 H(+)(out)</text>
        <dbReference type="Rhea" id="RHEA:11436"/>
        <dbReference type="Rhea" id="RHEA-COMP:10350"/>
        <dbReference type="Rhea" id="RHEA-COMP:14399"/>
        <dbReference type="ChEBI" id="CHEBI:15377"/>
        <dbReference type="ChEBI" id="CHEBI:15378"/>
        <dbReference type="ChEBI" id="CHEBI:15379"/>
        <dbReference type="ChEBI" id="CHEBI:29033"/>
        <dbReference type="ChEBI" id="CHEBI:29034"/>
        <dbReference type="EC" id="7.1.1.9"/>
    </reaction>
</comment>
<evidence type="ECO:0000256" key="11">
    <source>
        <dbReference type="ARBA" id="ARBA00022982"/>
    </source>
</evidence>
<evidence type="ECO:0000259" key="23">
    <source>
        <dbReference type="PROSITE" id="PS51007"/>
    </source>
</evidence>
<dbReference type="PROSITE" id="PS51007">
    <property type="entry name" value="CYTC"/>
    <property type="match status" value="1"/>
</dbReference>
<dbReference type="InterPro" id="IPR009056">
    <property type="entry name" value="Cyt_c-like_dom"/>
</dbReference>
<evidence type="ECO:0000313" key="24">
    <source>
        <dbReference type="EMBL" id="TFW32932.1"/>
    </source>
</evidence>
<keyword evidence="24" id="KW-0560">Oxidoreductase</keyword>
<evidence type="ECO:0000256" key="12">
    <source>
        <dbReference type="ARBA" id="ARBA00022989"/>
    </source>
</evidence>
<comment type="similarity">
    <text evidence="3">Belongs to the cytochrome c oxidase subunit 2 family.</text>
</comment>
<dbReference type="InterPro" id="IPR001505">
    <property type="entry name" value="Copper_CuA"/>
</dbReference>
<dbReference type="Proteomes" id="UP000297258">
    <property type="component" value="Unassembled WGS sequence"/>
</dbReference>
<dbReference type="OrthoDB" id="9773456at2"/>
<dbReference type="AlphaFoldDB" id="A0A4Y9T0Y8"/>
<evidence type="ECO:0000256" key="7">
    <source>
        <dbReference type="ARBA" id="ARBA00022660"/>
    </source>
</evidence>
<dbReference type="Pfam" id="PF00034">
    <property type="entry name" value="Cytochrom_C"/>
    <property type="match status" value="1"/>
</dbReference>
<evidence type="ECO:0000256" key="3">
    <source>
        <dbReference type="ARBA" id="ARBA00007866"/>
    </source>
</evidence>
<dbReference type="Gene3D" id="2.60.40.420">
    <property type="entry name" value="Cupredoxins - blue copper proteins"/>
    <property type="match status" value="1"/>
</dbReference>
<dbReference type="InterPro" id="IPR036257">
    <property type="entry name" value="Cyt_c_oxidase_su2_TM_sf"/>
</dbReference>
<dbReference type="PANTHER" id="PTHR22888:SF9">
    <property type="entry name" value="CYTOCHROME C OXIDASE SUBUNIT 2"/>
    <property type="match status" value="1"/>
</dbReference>
<name>A0A4Y9T0Y8_9BURK</name>